<evidence type="ECO:0000313" key="1">
    <source>
        <dbReference type="EMBL" id="HIU46469.1"/>
    </source>
</evidence>
<name>A0A9D1LQY6_9FIRM</name>
<dbReference type="AlphaFoldDB" id="A0A9D1LQY6"/>
<protein>
    <submittedName>
        <fullName evidence="1">Uncharacterized protein</fullName>
    </submittedName>
</protein>
<dbReference type="InterPro" id="IPR056298">
    <property type="entry name" value="AlkZ-rel"/>
</dbReference>
<dbReference type="Pfam" id="PF24741">
    <property type="entry name" value="AlkZ-rel"/>
    <property type="match status" value="1"/>
</dbReference>
<dbReference type="Proteomes" id="UP000824123">
    <property type="component" value="Unassembled WGS sequence"/>
</dbReference>
<dbReference type="EMBL" id="DVNK01000030">
    <property type="protein sequence ID" value="HIU46469.1"/>
    <property type="molecule type" value="Genomic_DNA"/>
</dbReference>
<organism evidence="1 2">
    <name type="scientific">Candidatus Fimadaptatus faecigallinarum</name>
    <dbReference type="NCBI Taxonomy" id="2840814"/>
    <lineage>
        <taxon>Bacteria</taxon>
        <taxon>Bacillati</taxon>
        <taxon>Bacillota</taxon>
        <taxon>Clostridia</taxon>
        <taxon>Eubacteriales</taxon>
        <taxon>Candidatus Fimadaptatus</taxon>
    </lineage>
</organism>
<comment type="caution">
    <text evidence="1">The sequence shown here is derived from an EMBL/GenBank/DDBJ whole genome shotgun (WGS) entry which is preliminary data.</text>
</comment>
<reference evidence="1" key="1">
    <citation type="submission" date="2020-10" db="EMBL/GenBank/DDBJ databases">
        <authorList>
            <person name="Gilroy R."/>
        </authorList>
    </citation>
    <scope>NUCLEOTIDE SEQUENCE</scope>
    <source>
        <strain evidence="1">ChiSxjej2B14-8506</strain>
    </source>
</reference>
<sequence length="216" mass="24893">MIRTYEEFVSLLNEKGFMLFSGDGYLSLADVTAPEAWHTGGPLDPWGWKDRLAQARDGAYAHMFAGRGGFVSRKWYPLFYAAYWEDLDESYALGLAPRLALDMWRLFDERPVWGRHELRRALSGRFAKKAEFERALRLLERTMQITISGQVQPLSANGMPMGWQAMEYARVDMYLADWLSDAEPDAATARQIIRTHAFETWPSLSDAEFARCFFKI</sequence>
<reference evidence="1" key="2">
    <citation type="journal article" date="2021" name="PeerJ">
        <title>Extensive microbial diversity within the chicken gut microbiome revealed by metagenomics and culture.</title>
        <authorList>
            <person name="Gilroy R."/>
            <person name="Ravi A."/>
            <person name="Getino M."/>
            <person name="Pursley I."/>
            <person name="Horton D.L."/>
            <person name="Alikhan N.F."/>
            <person name="Baker D."/>
            <person name="Gharbi K."/>
            <person name="Hall N."/>
            <person name="Watson M."/>
            <person name="Adriaenssens E.M."/>
            <person name="Foster-Nyarko E."/>
            <person name="Jarju S."/>
            <person name="Secka A."/>
            <person name="Antonio M."/>
            <person name="Oren A."/>
            <person name="Chaudhuri R.R."/>
            <person name="La Ragione R."/>
            <person name="Hildebrand F."/>
            <person name="Pallen M.J."/>
        </authorList>
    </citation>
    <scope>NUCLEOTIDE SEQUENCE</scope>
    <source>
        <strain evidence="1">ChiSxjej2B14-8506</strain>
    </source>
</reference>
<gene>
    <name evidence="1" type="ORF">IAC59_04350</name>
</gene>
<evidence type="ECO:0000313" key="2">
    <source>
        <dbReference type="Proteomes" id="UP000824123"/>
    </source>
</evidence>
<accession>A0A9D1LQY6</accession>
<proteinExistence type="predicted"/>